<dbReference type="InterPro" id="IPR028871">
    <property type="entry name" value="BlueCu_1_BS"/>
</dbReference>
<feature type="signal peptide" evidence="6">
    <location>
        <begin position="1"/>
        <end position="22"/>
    </location>
</feature>
<evidence type="ECO:0000256" key="1">
    <source>
        <dbReference type="ARBA" id="ARBA00022723"/>
    </source>
</evidence>
<reference evidence="8 9" key="1">
    <citation type="submission" date="2020-10" db="EMBL/GenBank/DDBJ databases">
        <title>The Coptis chinensis genome and diversification of protoberbering-type alkaloids.</title>
        <authorList>
            <person name="Wang B."/>
            <person name="Shu S."/>
            <person name="Song C."/>
            <person name="Liu Y."/>
        </authorList>
    </citation>
    <scope>NUCLEOTIDE SEQUENCE [LARGE SCALE GENOMIC DNA]</scope>
    <source>
        <strain evidence="8">HL-2020</strain>
        <tissue evidence="8">Leaf</tissue>
    </source>
</reference>
<dbReference type="EMBL" id="JADFTS010000009">
    <property type="protein sequence ID" value="KAF9589189.1"/>
    <property type="molecule type" value="Genomic_DNA"/>
</dbReference>
<feature type="domain" description="Phytocyanin" evidence="7">
    <location>
        <begin position="23"/>
        <end position="123"/>
    </location>
</feature>
<dbReference type="GO" id="GO:0009055">
    <property type="term" value="F:electron transfer activity"/>
    <property type="evidence" value="ECO:0007669"/>
    <property type="project" value="InterPro"/>
</dbReference>
<name>A0A835GYI8_9MAGN</name>
<evidence type="ECO:0000256" key="4">
    <source>
        <dbReference type="SAM" id="MobiDB-lite"/>
    </source>
</evidence>
<evidence type="ECO:0000256" key="2">
    <source>
        <dbReference type="ARBA" id="ARBA00023008"/>
    </source>
</evidence>
<dbReference type="Pfam" id="PF02298">
    <property type="entry name" value="Cu_bind_like"/>
    <property type="match status" value="1"/>
</dbReference>
<proteinExistence type="predicted"/>
<keyword evidence="5" id="KW-0812">Transmembrane</keyword>
<dbReference type="SUPFAM" id="SSF49503">
    <property type="entry name" value="Cupredoxins"/>
    <property type="match status" value="1"/>
</dbReference>
<keyword evidence="2" id="KW-0186">Copper</keyword>
<evidence type="ECO:0000313" key="9">
    <source>
        <dbReference type="Proteomes" id="UP000631114"/>
    </source>
</evidence>
<comment type="caution">
    <text evidence="8">The sequence shown here is derived from an EMBL/GenBank/DDBJ whole genome shotgun (WGS) entry which is preliminary data.</text>
</comment>
<dbReference type="InterPro" id="IPR008972">
    <property type="entry name" value="Cupredoxin"/>
</dbReference>
<feature type="chain" id="PRO_5032368710" description="Phytocyanin domain-containing protein" evidence="6">
    <location>
        <begin position="23"/>
        <end position="175"/>
    </location>
</feature>
<gene>
    <name evidence="8" type="ORF">IFM89_019698</name>
</gene>
<dbReference type="AlphaFoldDB" id="A0A835GYI8"/>
<evidence type="ECO:0000256" key="3">
    <source>
        <dbReference type="ARBA" id="ARBA00023180"/>
    </source>
</evidence>
<dbReference type="PROSITE" id="PS00196">
    <property type="entry name" value="COPPER_BLUE"/>
    <property type="match status" value="1"/>
</dbReference>
<protein>
    <recommendedName>
        <fullName evidence="7">Phytocyanin domain-containing protein</fullName>
    </recommendedName>
</protein>
<dbReference type="GO" id="GO:0005886">
    <property type="term" value="C:plasma membrane"/>
    <property type="evidence" value="ECO:0007669"/>
    <property type="project" value="TreeGrafter"/>
</dbReference>
<evidence type="ECO:0000256" key="6">
    <source>
        <dbReference type="SAM" id="SignalP"/>
    </source>
</evidence>
<organism evidence="8 9">
    <name type="scientific">Coptis chinensis</name>
    <dbReference type="NCBI Taxonomy" id="261450"/>
    <lineage>
        <taxon>Eukaryota</taxon>
        <taxon>Viridiplantae</taxon>
        <taxon>Streptophyta</taxon>
        <taxon>Embryophyta</taxon>
        <taxon>Tracheophyta</taxon>
        <taxon>Spermatophyta</taxon>
        <taxon>Magnoliopsida</taxon>
        <taxon>Ranunculales</taxon>
        <taxon>Ranunculaceae</taxon>
        <taxon>Coptidoideae</taxon>
        <taxon>Coptis</taxon>
    </lineage>
</organism>
<evidence type="ECO:0000259" key="7">
    <source>
        <dbReference type="PROSITE" id="PS51485"/>
    </source>
</evidence>
<feature type="region of interest" description="Disordered" evidence="4">
    <location>
        <begin position="123"/>
        <end position="147"/>
    </location>
</feature>
<feature type="transmembrane region" description="Helical" evidence="5">
    <location>
        <begin position="156"/>
        <end position="173"/>
    </location>
</feature>
<keyword evidence="5" id="KW-1133">Transmembrane helix</keyword>
<keyword evidence="3" id="KW-0325">Glycoprotein</keyword>
<keyword evidence="6" id="KW-0732">Signal</keyword>
<dbReference type="Gene3D" id="2.60.40.420">
    <property type="entry name" value="Cupredoxins - blue copper proteins"/>
    <property type="match status" value="1"/>
</dbReference>
<accession>A0A835GYI8</accession>
<dbReference type="OrthoDB" id="1933492at2759"/>
<dbReference type="GO" id="GO:0046872">
    <property type="term" value="F:metal ion binding"/>
    <property type="evidence" value="ECO:0007669"/>
    <property type="project" value="UniProtKB-KW"/>
</dbReference>
<dbReference type="Proteomes" id="UP000631114">
    <property type="component" value="Unassembled WGS sequence"/>
</dbReference>
<dbReference type="PROSITE" id="PS51485">
    <property type="entry name" value="PHYTOCYANIN"/>
    <property type="match status" value="1"/>
</dbReference>
<dbReference type="PANTHER" id="PTHR33021">
    <property type="entry name" value="BLUE COPPER PROTEIN"/>
    <property type="match status" value="1"/>
</dbReference>
<dbReference type="InterPro" id="IPR039391">
    <property type="entry name" value="Phytocyanin-like"/>
</dbReference>
<keyword evidence="1" id="KW-0479">Metal-binding</keyword>
<dbReference type="PANTHER" id="PTHR33021:SF339">
    <property type="entry name" value="OS07G0570600 PROTEIN"/>
    <property type="match status" value="1"/>
</dbReference>
<dbReference type="FunFam" id="2.60.40.420:FF:000003">
    <property type="entry name" value="Blue copper"/>
    <property type="match status" value="1"/>
</dbReference>
<feature type="compositionally biased region" description="Pro residues" evidence="4">
    <location>
        <begin position="129"/>
        <end position="138"/>
    </location>
</feature>
<dbReference type="InterPro" id="IPR003245">
    <property type="entry name" value="Phytocyanin_dom"/>
</dbReference>
<keyword evidence="9" id="KW-1185">Reference proteome</keyword>
<evidence type="ECO:0000256" key="5">
    <source>
        <dbReference type="SAM" id="Phobius"/>
    </source>
</evidence>
<sequence>MDCVKNIMVLVLVMASLHASMATVYKVGDANGWTIPVVDYYKNWAADKTFKVGDVIVFEYNNHHNVLEVNQNDYDTCNVTAALQTYESGNDSIALSRSGYFYYLCGIPGHCLAGQKVDIRVVDDSSNAPSPPPRPAPAAVPSSPLKNNGASASSKGVLGAVFGLAVLAVAYSVSG</sequence>
<evidence type="ECO:0000313" key="8">
    <source>
        <dbReference type="EMBL" id="KAF9589189.1"/>
    </source>
</evidence>
<keyword evidence="5" id="KW-0472">Membrane</keyword>